<dbReference type="Pfam" id="PF24827">
    <property type="entry name" value="AstE_AspA_cat"/>
    <property type="match status" value="1"/>
</dbReference>
<feature type="binding site" evidence="6">
    <location>
        <position position="109"/>
    </location>
    <ligand>
        <name>Zn(2+)</name>
        <dbReference type="ChEBI" id="CHEBI:29105"/>
    </ligand>
</feature>
<name>A0A1M6THQ9_9BACT</name>
<evidence type="ECO:0000259" key="8">
    <source>
        <dbReference type="Pfam" id="PF24827"/>
    </source>
</evidence>
<dbReference type="HAMAP" id="MF_00704">
    <property type="entry name" value="Aspartoacylase"/>
    <property type="match status" value="1"/>
</dbReference>
<evidence type="ECO:0000256" key="5">
    <source>
        <dbReference type="PIRSR" id="PIRSR018001-1"/>
    </source>
</evidence>
<dbReference type="GO" id="GO:0016811">
    <property type="term" value="F:hydrolase activity, acting on carbon-nitrogen (but not peptide) bonds, in linear amides"/>
    <property type="evidence" value="ECO:0007669"/>
    <property type="project" value="InterPro"/>
</dbReference>
<keyword evidence="2 6" id="KW-0479">Metal-binding</keyword>
<sequence>MDKIKNIVIAGGTHGNELTGIKIYQKWLADKNFYRSKCPSANIELVHTNIEASAVCRRYIDRDLNRSFSNKLLALQNPNSYEIRRAQELNGRFGPKGPNTKTDLIIDVHNTTSNMRICLILSARDPFTMRASAELVKEFPHAFLYYQPEERGESPYFGTIAKADICLEVGPQPHGSLNAHLFFETEKIVLRYLELAEEWNRGILQQKPKKKIDIYTQYQDIDYPRDKFGEITAMVHPNLLNGDYREVKPGDPLFQTFSGEDVPYRGEFSVFPIFIHESAYYEKKLAMSLTTKTNEEW</sequence>
<dbReference type="GO" id="GO:0046872">
    <property type="term" value="F:metal ion binding"/>
    <property type="evidence" value="ECO:0007669"/>
    <property type="project" value="UniProtKB-KW"/>
</dbReference>
<dbReference type="CDD" id="cd06909">
    <property type="entry name" value="M14_ASPA"/>
    <property type="match status" value="1"/>
</dbReference>
<protein>
    <submittedName>
        <fullName evidence="9">Aspartoacylase/N-acyl-aromatic-L-amino acid amidohydrolase</fullName>
    </submittedName>
</protein>
<dbReference type="GO" id="GO:0016788">
    <property type="term" value="F:hydrolase activity, acting on ester bonds"/>
    <property type="evidence" value="ECO:0007669"/>
    <property type="project" value="InterPro"/>
</dbReference>
<comment type="similarity">
    <text evidence="1">Belongs to the AspA/AstE family. Aspartoacylase subfamily.</text>
</comment>
<dbReference type="AlphaFoldDB" id="A0A1M6THQ9"/>
<dbReference type="InterPro" id="IPR050178">
    <property type="entry name" value="AspA/AstE_fam"/>
</dbReference>
<keyword evidence="3 9" id="KW-0378">Hydrolase</keyword>
<dbReference type="PIRSF" id="PIRSF018001">
    <property type="entry name" value="Aspartoacylase"/>
    <property type="match status" value="1"/>
</dbReference>
<keyword evidence="10" id="KW-1185">Reference proteome</keyword>
<evidence type="ECO:0000256" key="4">
    <source>
        <dbReference type="ARBA" id="ARBA00022833"/>
    </source>
</evidence>
<organism evidence="9 10">
    <name type="scientific">Fibrobacter intestinalis</name>
    <dbReference type="NCBI Taxonomy" id="28122"/>
    <lineage>
        <taxon>Bacteria</taxon>
        <taxon>Pseudomonadati</taxon>
        <taxon>Fibrobacterota</taxon>
        <taxon>Fibrobacteria</taxon>
        <taxon>Fibrobacterales</taxon>
        <taxon>Fibrobacteraceae</taxon>
        <taxon>Fibrobacter</taxon>
    </lineage>
</organism>
<dbReference type="Gene3D" id="3.40.630.10">
    <property type="entry name" value="Zn peptidases"/>
    <property type="match status" value="1"/>
</dbReference>
<evidence type="ECO:0000256" key="3">
    <source>
        <dbReference type="ARBA" id="ARBA00022801"/>
    </source>
</evidence>
<feature type="binding site" evidence="6">
    <location>
        <position position="14"/>
    </location>
    <ligand>
        <name>Zn(2+)</name>
        <dbReference type="ChEBI" id="CHEBI:29105"/>
    </ligand>
</feature>
<dbReference type="NCBIfam" id="NF002601">
    <property type="entry name" value="PRK02259.1"/>
    <property type="match status" value="1"/>
</dbReference>
<evidence type="ECO:0000259" key="7">
    <source>
        <dbReference type="Pfam" id="PF04952"/>
    </source>
</evidence>
<dbReference type="EMBL" id="FRAW01000010">
    <property type="protein sequence ID" value="SHK56592.1"/>
    <property type="molecule type" value="Genomic_DNA"/>
</dbReference>
<evidence type="ECO:0000313" key="10">
    <source>
        <dbReference type="Proteomes" id="UP000184275"/>
    </source>
</evidence>
<reference evidence="10" key="1">
    <citation type="submission" date="2016-11" db="EMBL/GenBank/DDBJ databases">
        <authorList>
            <person name="Varghese N."/>
            <person name="Submissions S."/>
        </authorList>
    </citation>
    <scope>NUCLEOTIDE SEQUENCE [LARGE SCALE GENOMIC DNA]</scope>
    <source>
        <strain evidence="10">UWOS</strain>
    </source>
</reference>
<dbReference type="PANTHER" id="PTHR15162:SF7">
    <property type="entry name" value="SUCCINYLGLUTAMATE DESUCCINYLASE"/>
    <property type="match status" value="1"/>
</dbReference>
<dbReference type="PANTHER" id="PTHR15162">
    <property type="entry name" value="ASPARTOACYLASE"/>
    <property type="match status" value="1"/>
</dbReference>
<gene>
    <name evidence="9" type="ORF">SAMN05720469_11011</name>
</gene>
<dbReference type="InterPro" id="IPR016708">
    <property type="entry name" value="Aspartoacylase"/>
</dbReference>
<feature type="binding site" evidence="6">
    <location>
        <position position="17"/>
    </location>
    <ligand>
        <name>Zn(2+)</name>
        <dbReference type="ChEBI" id="CHEBI:29105"/>
    </ligand>
</feature>
<dbReference type="SUPFAM" id="SSF53187">
    <property type="entry name" value="Zn-dependent exopeptidases"/>
    <property type="match status" value="1"/>
</dbReference>
<evidence type="ECO:0000256" key="6">
    <source>
        <dbReference type="PIRSR" id="PIRSR018001-3"/>
    </source>
</evidence>
<evidence type="ECO:0000256" key="1">
    <source>
        <dbReference type="ARBA" id="ARBA00006173"/>
    </source>
</evidence>
<evidence type="ECO:0000313" key="9">
    <source>
        <dbReference type="EMBL" id="SHK56592.1"/>
    </source>
</evidence>
<dbReference type="Gene3D" id="2.20.25.160">
    <property type="match status" value="1"/>
</dbReference>
<keyword evidence="4 6" id="KW-0862">Zinc</keyword>
<dbReference type="RefSeq" id="WP_073303611.1">
    <property type="nucleotide sequence ID" value="NZ_FRAW01000010.1"/>
</dbReference>
<dbReference type="Proteomes" id="UP000184275">
    <property type="component" value="Unassembled WGS sequence"/>
</dbReference>
<feature type="domain" description="Succinylglutamate desuccinylase/Aspartoacylase catalytic" evidence="8">
    <location>
        <begin position="4"/>
        <end position="195"/>
    </location>
</feature>
<dbReference type="InterPro" id="IPR055438">
    <property type="entry name" value="AstE_AspA_cat"/>
</dbReference>
<feature type="domain" description="AstE/AspA barrel-sandwich hybrid" evidence="7">
    <location>
        <begin position="211"/>
        <end position="292"/>
    </location>
</feature>
<feature type="active site" description="Proton donor/acceptor" evidence="5">
    <location>
        <position position="168"/>
    </location>
</feature>
<comment type="cofactor">
    <cofactor evidence="6">
        <name>Zn(2+)</name>
        <dbReference type="ChEBI" id="CHEBI:29105"/>
    </cofactor>
    <text evidence="6">Binds 1 zinc ion per subunit.</text>
</comment>
<evidence type="ECO:0000256" key="2">
    <source>
        <dbReference type="ARBA" id="ARBA00022723"/>
    </source>
</evidence>
<dbReference type="InterPro" id="IPR007036">
    <property type="entry name" value="Aste_AspA_hybrid_dom"/>
</dbReference>
<accession>A0A1M6THQ9</accession>
<proteinExistence type="inferred from homology"/>
<dbReference type="Pfam" id="PF04952">
    <property type="entry name" value="AstE_AspA_hybrid"/>
    <property type="match status" value="1"/>
</dbReference>
<dbReference type="GO" id="GO:0005829">
    <property type="term" value="C:cytosol"/>
    <property type="evidence" value="ECO:0007669"/>
    <property type="project" value="TreeGrafter"/>
</dbReference>